<accession>A0A2T8FF49</accession>
<dbReference type="Proteomes" id="UP000246018">
    <property type="component" value="Unassembled WGS sequence"/>
</dbReference>
<reference evidence="2 3" key="1">
    <citation type="submission" date="2018-04" db="EMBL/GenBank/DDBJ databases">
        <title>Genome of Nocardioides gansuensis WSJ-1.</title>
        <authorList>
            <person name="Wu S."/>
            <person name="Wang G."/>
        </authorList>
    </citation>
    <scope>NUCLEOTIDE SEQUENCE [LARGE SCALE GENOMIC DNA]</scope>
    <source>
        <strain evidence="2 3">WSJ-1</strain>
    </source>
</reference>
<dbReference type="InterPro" id="IPR013216">
    <property type="entry name" value="Methyltransf_11"/>
</dbReference>
<feature type="domain" description="Methyltransferase type 11" evidence="1">
    <location>
        <begin position="1"/>
        <end position="75"/>
    </location>
</feature>
<dbReference type="GO" id="GO:0008757">
    <property type="term" value="F:S-adenosylmethionine-dependent methyltransferase activity"/>
    <property type="evidence" value="ECO:0007669"/>
    <property type="project" value="InterPro"/>
</dbReference>
<proteinExistence type="predicted"/>
<keyword evidence="3" id="KW-1185">Reference proteome</keyword>
<protein>
    <recommendedName>
        <fullName evidence="1">Methyltransferase type 11 domain-containing protein</fullName>
    </recommendedName>
</protein>
<gene>
    <name evidence="2" type="ORF">DDE18_01415</name>
</gene>
<dbReference type="InterPro" id="IPR029063">
    <property type="entry name" value="SAM-dependent_MTases_sf"/>
</dbReference>
<name>A0A2T8FF49_9ACTN</name>
<evidence type="ECO:0000313" key="2">
    <source>
        <dbReference type="EMBL" id="PVG84315.1"/>
    </source>
</evidence>
<dbReference type="Pfam" id="PF08241">
    <property type="entry name" value="Methyltransf_11"/>
    <property type="match status" value="1"/>
</dbReference>
<dbReference type="EMBL" id="QDGZ01000001">
    <property type="protein sequence ID" value="PVG84315.1"/>
    <property type="molecule type" value="Genomic_DNA"/>
</dbReference>
<organism evidence="2 3">
    <name type="scientific">Nocardioides gansuensis</name>
    <dbReference type="NCBI Taxonomy" id="2138300"/>
    <lineage>
        <taxon>Bacteria</taxon>
        <taxon>Bacillati</taxon>
        <taxon>Actinomycetota</taxon>
        <taxon>Actinomycetes</taxon>
        <taxon>Propionibacteriales</taxon>
        <taxon>Nocardioidaceae</taxon>
        <taxon>Nocardioides</taxon>
    </lineage>
</organism>
<dbReference type="SUPFAM" id="SSF53335">
    <property type="entry name" value="S-adenosyl-L-methionine-dependent methyltransferases"/>
    <property type="match status" value="1"/>
</dbReference>
<sequence>MGCGDGSSLAELRRLGFSRLYCTEIGTVEREFPGSDVTIYRLDDLMRVPSQDGTINVVWISHVQIRLQPPRDALKA</sequence>
<comment type="caution">
    <text evidence="2">The sequence shown here is derived from an EMBL/GenBank/DDBJ whole genome shotgun (WGS) entry which is preliminary data.</text>
</comment>
<evidence type="ECO:0000313" key="3">
    <source>
        <dbReference type="Proteomes" id="UP000246018"/>
    </source>
</evidence>
<evidence type="ECO:0000259" key="1">
    <source>
        <dbReference type="Pfam" id="PF08241"/>
    </source>
</evidence>
<dbReference type="AlphaFoldDB" id="A0A2T8FF49"/>
<dbReference type="RefSeq" id="WP_116570446.1">
    <property type="nucleotide sequence ID" value="NZ_QDGZ01000001.1"/>
</dbReference>